<accession>A0A9N9IPI5</accession>
<feature type="non-terminal residue" evidence="1">
    <location>
        <position position="1"/>
    </location>
</feature>
<dbReference type="AlphaFoldDB" id="A0A9N9IPI5"/>
<name>A0A9N9IPI5_FUNMO</name>
<evidence type="ECO:0000313" key="2">
    <source>
        <dbReference type="Proteomes" id="UP000789375"/>
    </source>
</evidence>
<comment type="caution">
    <text evidence="1">The sequence shown here is derived from an EMBL/GenBank/DDBJ whole genome shotgun (WGS) entry which is preliminary data.</text>
</comment>
<feature type="non-terminal residue" evidence="1">
    <location>
        <position position="143"/>
    </location>
</feature>
<sequence>RQFEFIYMETATMSILSKTEGDLSKLHQAIILMFKLMVSTLPEKLLGEISSMPVLCVQFNGASTEIYLANWPINMRPIVFSIMEFDIPEEVTVLSKLTKVAAKMLSLRSFILDLNKKYQALLKKAADYYLDEDNVWGSPLKLK</sequence>
<reference evidence="1" key="1">
    <citation type="submission" date="2021-06" db="EMBL/GenBank/DDBJ databases">
        <authorList>
            <person name="Kallberg Y."/>
            <person name="Tangrot J."/>
            <person name="Rosling A."/>
        </authorList>
    </citation>
    <scope>NUCLEOTIDE SEQUENCE</scope>
    <source>
        <strain evidence="1">87-6 pot B 2015</strain>
    </source>
</reference>
<dbReference type="EMBL" id="CAJVPP010022428">
    <property type="protein sequence ID" value="CAG8745073.1"/>
    <property type="molecule type" value="Genomic_DNA"/>
</dbReference>
<gene>
    <name evidence="1" type="ORF">FMOSSE_LOCUS16358</name>
</gene>
<proteinExistence type="predicted"/>
<protein>
    <submittedName>
        <fullName evidence="1">14062_t:CDS:1</fullName>
    </submittedName>
</protein>
<keyword evidence="2" id="KW-1185">Reference proteome</keyword>
<dbReference type="Proteomes" id="UP000789375">
    <property type="component" value="Unassembled WGS sequence"/>
</dbReference>
<organism evidence="1 2">
    <name type="scientific">Funneliformis mosseae</name>
    <name type="common">Endomycorrhizal fungus</name>
    <name type="synonym">Glomus mosseae</name>
    <dbReference type="NCBI Taxonomy" id="27381"/>
    <lineage>
        <taxon>Eukaryota</taxon>
        <taxon>Fungi</taxon>
        <taxon>Fungi incertae sedis</taxon>
        <taxon>Mucoromycota</taxon>
        <taxon>Glomeromycotina</taxon>
        <taxon>Glomeromycetes</taxon>
        <taxon>Glomerales</taxon>
        <taxon>Glomeraceae</taxon>
        <taxon>Funneliformis</taxon>
    </lineage>
</organism>
<evidence type="ECO:0000313" key="1">
    <source>
        <dbReference type="EMBL" id="CAG8745073.1"/>
    </source>
</evidence>